<dbReference type="PROSITE" id="PS01296">
    <property type="entry name" value="RSMI"/>
    <property type="match status" value="1"/>
</dbReference>
<evidence type="ECO:0000313" key="10">
    <source>
        <dbReference type="Proteomes" id="UP000065641"/>
    </source>
</evidence>
<reference evidence="9 10" key="1">
    <citation type="submission" date="2015-11" db="EMBL/GenBank/DDBJ databases">
        <authorList>
            <person name="Zhang Y."/>
            <person name="Guo Z."/>
        </authorList>
    </citation>
    <scope>NUCLEOTIDE SEQUENCE [LARGE SCALE GENOMIC DNA]</scope>
    <source>
        <strain evidence="9 10">KCTC 32221</strain>
    </source>
</reference>
<dbReference type="SUPFAM" id="SSF53790">
    <property type="entry name" value="Tetrapyrrole methylase"/>
    <property type="match status" value="1"/>
</dbReference>
<dbReference type="PANTHER" id="PTHR46111">
    <property type="entry name" value="RIBOSOMAL RNA SMALL SUBUNIT METHYLTRANSFERASE I"/>
    <property type="match status" value="1"/>
</dbReference>
<evidence type="ECO:0000256" key="3">
    <source>
        <dbReference type="ARBA" id="ARBA00022603"/>
    </source>
</evidence>
<dbReference type="RefSeq" id="WP_058022385.1">
    <property type="nucleotide sequence ID" value="NZ_CP013189.1"/>
</dbReference>
<evidence type="ECO:0000256" key="5">
    <source>
        <dbReference type="ARBA" id="ARBA00022691"/>
    </source>
</evidence>
<dbReference type="PIRSF" id="PIRSF005917">
    <property type="entry name" value="MTase_YraL"/>
    <property type="match status" value="1"/>
</dbReference>
<dbReference type="InterPro" id="IPR000878">
    <property type="entry name" value="4pyrrol_Mease"/>
</dbReference>
<dbReference type="EC" id="2.1.1.198" evidence="6"/>
<dbReference type="Gene3D" id="3.40.1010.10">
    <property type="entry name" value="Cobalt-precorrin-4 Transmethylase, Domain 1"/>
    <property type="match status" value="1"/>
</dbReference>
<dbReference type="GO" id="GO:0005737">
    <property type="term" value="C:cytoplasm"/>
    <property type="evidence" value="ECO:0007669"/>
    <property type="project" value="UniProtKB-SubCell"/>
</dbReference>
<keyword evidence="4 6" id="KW-0808">Transferase</keyword>
<evidence type="ECO:0000256" key="1">
    <source>
        <dbReference type="ARBA" id="ARBA00022490"/>
    </source>
</evidence>
<keyword evidence="3 6" id="KW-0489">Methyltransferase</keyword>
<dbReference type="AlphaFoldDB" id="A0A0S2KG54"/>
<evidence type="ECO:0000259" key="7">
    <source>
        <dbReference type="Pfam" id="PF00590"/>
    </source>
</evidence>
<dbReference type="Pfam" id="PF23016">
    <property type="entry name" value="RsmI_C"/>
    <property type="match status" value="1"/>
</dbReference>
<dbReference type="InterPro" id="IPR008189">
    <property type="entry name" value="rRNA_ssu_MeTfrase_I"/>
</dbReference>
<dbReference type="EMBL" id="CP013189">
    <property type="protein sequence ID" value="ALO46943.1"/>
    <property type="molecule type" value="Genomic_DNA"/>
</dbReference>
<dbReference type="NCBIfam" id="TIGR00096">
    <property type="entry name" value="16S rRNA (cytidine(1402)-2'-O)-methyltransferase"/>
    <property type="match status" value="1"/>
</dbReference>
<dbReference type="InterPro" id="IPR014777">
    <property type="entry name" value="4pyrrole_Mease_sub1"/>
</dbReference>
<dbReference type="Gene3D" id="3.30.950.10">
    <property type="entry name" value="Methyltransferase, Cobalt-precorrin-4 Transmethylase, Domain 2"/>
    <property type="match status" value="1"/>
</dbReference>
<protein>
    <recommendedName>
        <fullName evidence="6">Ribosomal RNA small subunit methyltransferase I</fullName>
        <ecNumber evidence="6">2.1.1.198</ecNumber>
    </recommendedName>
    <alternativeName>
        <fullName evidence="6">16S rRNA 2'-O-ribose C1402 methyltransferase</fullName>
    </alternativeName>
    <alternativeName>
        <fullName evidence="6">rRNA (cytidine-2'-O-)-methyltransferase RsmI</fullName>
    </alternativeName>
</protein>
<evidence type="ECO:0000256" key="2">
    <source>
        <dbReference type="ARBA" id="ARBA00022552"/>
    </source>
</evidence>
<dbReference type="STRING" id="1249552.PS2015_2308"/>
<comment type="subcellular location">
    <subcellularLocation>
        <location evidence="6">Cytoplasm</location>
    </subcellularLocation>
</comment>
<comment type="similarity">
    <text evidence="6">Belongs to the methyltransferase superfamily. RsmI family.</text>
</comment>
<keyword evidence="10" id="KW-1185">Reference proteome</keyword>
<dbReference type="PANTHER" id="PTHR46111:SF1">
    <property type="entry name" value="RIBOSOMAL RNA SMALL SUBUNIT METHYLTRANSFERASE I"/>
    <property type="match status" value="1"/>
</dbReference>
<dbReference type="InterPro" id="IPR035996">
    <property type="entry name" value="4pyrrol_Methylase_sf"/>
</dbReference>
<proteinExistence type="inferred from homology"/>
<dbReference type="HAMAP" id="MF_01877">
    <property type="entry name" value="16SrRNA_methyltr_I"/>
    <property type="match status" value="1"/>
</dbReference>
<name>A0A0S2KG54_9GAMM</name>
<dbReference type="Proteomes" id="UP000065641">
    <property type="component" value="Chromosome"/>
</dbReference>
<evidence type="ECO:0000256" key="4">
    <source>
        <dbReference type="ARBA" id="ARBA00022679"/>
    </source>
</evidence>
<dbReference type="CDD" id="cd11648">
    <property type="entry name" value="RsmI"/>
    <property type="match status" value="1"/>
</dbReference>
<evidence type="ECO:0000313" key="9">
    <source>
        <dbReference type="EMBL" id="ALO46943.1"/>
    </source>
</evidence>
<sequence length="295" mass="31995">MAPDSATPNRQVLVRPALYVVATPIGNLADVTERARQVLAQVDLIAAEDTRHSARLLQHLGVTTRMIAYHDFSTGQQEQALLTRLQQGNAIALISDAGTPLISDPGYGLVRQCRQSGVPVIPVPGASALVSALSVAGLPSDRFIFEGFLPAKAGARQSCLKALADEVRTLVFYESPHRILASIDDMAAVFGGQREAVICRELTKTWETVYGDSLAGIQQWLRNDDNQQRGEFVVLVHGAPKTAGQDIDPADEHVLQLLLRELPMKQACSLAADITGRKKNQLYKRALELAVVQDS</sequence>
<evidence type="ECO:0000256" key="6">
    <source>
        <dbReference type="HAMAP-Rule" id="MF_01877"/>
    </source>
</evidence>
<dbReference type="InterPro" id="IPR053910">
    <property type="entry name" value="RsmI_HTH"/>
</dbReference>
<dbReference type="PATRIC" id="fig|1249552.3.peg.2321"/>
<gene>
    <name evidence="6" type="primary">rsmI</name>
    <name evidence="9" type="ORF">PS2015_2308</name>
</gene>
<dbReference type="FunFam" id="3.40.1010.10:FF:000007">
    <property type="entry name" value="Ribosomal RNA small subunit methyltransferase I"/>
    <property type="match status" value="1"/>
</dbReference>
<dbReference type="OrthoDB" id="9809084at2"/>
<dbReference type="FunFam" id="3.30.950.10:FF:000002">
    <property type="entry name" value="Ribosomal RNA small subunit methyltransferase I"/>
    <property type="match status" value="1"/>
</dbReference>
<organism evidence="9 10">
    <name type="scientific">Pseudohongiella spirulinae</name>
    <dbReference type="NCBI Taxonomy" id="1249552"/>
    <lineage>
        <taxon>Bacteria</taxon>
        <taxon>Pseudomonadati</taxon>
        <taxon>Pseudomonadota</taxon>
        <taxon>Gammaproteobacteria</taxon>
        <taxon>Pseudomonadales</taxon>
        <taxon>Pseudohongiellaceae</taxon>
        <taxon>Pseudohongiella</taxon>
    </lineage>
</organism>
<dbReference type="KEGG" id="pspi:PS2015_2308"/>
<comment type="catalytic activity">
    <reaction evidence="6">
        <text>cytidine(1402) in 16S rRNA + S-adenosyl-L-methionine = 2'-O-methylcytidine(1402) in 16S rRNA + S-adenosyl-L-homocysteine + H(+)</text>
        <dbReference type="Rhea" id="RHEA:42924"/>
        <dbReference type="Rhea" id="RHEA-COMP:10285"/>
        <dbReference type="Rhea" id="RHEA-COMP:10286"/>
        <dbReference type="ChEBI" id="CHEBI:15378"/>
        <dbReference type="ChEBI" id="CHEBI:57856"/>
        <dbReference type="ChEBI" id="CHEBI:59789"/>
        <dbReference type="ChEBI" id="CHEBI:74495"/>
        <dbReference type="ChEBI" id="CHEBI:82748"/>
        <dbReference type="EC" id="2.1.1.198"/>
    </reaction>
</comment>
<comment type="function">
    <text evidence="6">Catalyzes the 2'-O-methylation of the ribose of cytidine 1402 (C1402) in 16S rRNA.</text>
</comment>
<dbReference type="InterPro" id="IPR018063">
    <property type="entry name" value="SAM_MeTrfase_RsmI_CS"/>
</dbReference>
<feature type="domain" description="Tetrapyrrole methylase" evidence="7">
    <location>
        <begin position="18"/>
        <end position="214"/>
    </location>
</feature>
<dbReference type="Pfam" id="PF00590">
    <property type="entry name" value="TP_methylase"/>
    <property type="match status" value="1"/>
</dbReference>
<evidence type="ECO:0000259" key="8">
    <source>
        <dbReference type="Pfam" id="PF23016"/>
    </source>
</evidence>
<keyword evidence="2 6" id="KW-0698">rRNA processing</keyword>
<dbReference type="InterPro" id="IPR014776">
    <property type="entry name" value="4pyrrole_Mease_sub2"/>
</dbReference>
<dbReference type="GO" id="GO:0070677">
    <property type="term" value="F:rRNA (cytosine-2'-O-)-methyltransferase activity"/>
    <property type="evidence" value="ECO:0007669"/>
    <property type="project" value="UniProtKB-UniRule"/>
</dbReference>
<accession>A0A0S2KG54</accession>
<feature type="domain" description="RsmI HTH" evidence="8">
    <location>
        <begin position="246"/>
        <end position="289"/>
    </location>
</feature>
<keyword evidence="5 6" id="KW-0949">S-adenosyl-L-methionine</keyword>
<keyword evidence="1 6" id="KW-0963">Cytoplasm</keyword>